<proteinExistence type="inferred from homology"/>
<dbReference type="SMART" id="SM00954">
    <property type="entry name" value="RelA_SpoT"/>
    <property type="match status" value="1"/>
</dbReference>
<evidence type="ECO:0000256" key="3">
    <source>
        <dbReference type="ARBA" id="ARBA00025704"/>
    </source>
</evidence>
<comment type="similarity">
    <text evidence="1">Belongs to the RelA/SpoT family.</text>
</comment>
<protein>
    <recommendedName>
        <fullName evidence="2">GTP pyrophosphokinase</fullName>
    </recommendedName>
    <alternativeName>
        <fullName evidence="5">(p)ppGpp synthase</fullName>
    </alternativeName>
    <alternativeName>
        <fullName evidence="4">ATP:GTP 3'-pyrophosphotransferase</fullName>
    </alternativeName>
    <alternativeName>
        <fullName evidence="6">ppGpp synthase I</fullName>
    </alternativeName>
</protein>
<dbReference type="Pfam" id="PF02824">
    <property type="entry name" value="TGS"/>
    <property type="match status" value="1"/>
</dbReference>
<dbReference type="InterPro" id="IPR004095">
    <property type="entry name" value="TGS"/>
</dbReference>
<evidence type="ECO:0000259" key="8">
    <source>
        <dbReference type="PROSITE" id="PS51671"/>
    </source>
</evidence>
<dbReference type="GO" id="GO:0008893">
    <property type="term" value="F:guanosine-3',5'-bis(diphosphate) 3'-diphosphatase activity"/>
    <property type="evidence" value="ECO:0007669"/>
    <property type="project" value="TreeGrafter"/>
</dbReference>
<dbReference type="AlphaFoldDB" id="A0A4R2I2K1"/>
<dbReference type="GO" id="GO:0042594">
    <property type="term" value="P:response to starvation"/>
    <property type="evidence" value="ECO:0007669"/>
    <property type="project" value="TreeGrafter"/>
</dbReference>
<evidence type="ECO:0000313" key="10">
    <source>
        <dbReference type="EMBL" id="TCO37208.1"/>
    </source>
</evidence>
<feature type="region of interest" description="Disordered" evidence="7">
    <location>
        <begin position="369"/>
        <end position="402"/>
    </location>
</feature>
<dbReference type="Pfam" id="PF13291">
    <property type="entry name" value="ACT_4"/>
    <property type="match status" value="1"/>
</dbReference>
<comment type="pathway">
    <text evidence="3">Purine metabolism.</text>
</comment>
<keyword evidence="11" id="KW-1185">Reference proteome</keyword>
<dbReference type="SUPFAM" id="SSF109604">
    <property type="entry name" value="HD-domain/PDEase-like"/>
    <property type="match status" value="1"/>
</dbReference>
<dbReference type="SUPFAM" id="SSF81271">
    <property type="entry name" value="TGS-like"/>
    <property type="match status" value="1"/>
</dbReference>
<dbReference type="Gene3D" id="3.30.70.260">
    <property type="match status" value="1"/>
</dbReference>
<feature type="domain" description="ACT" evidence="8">
    <location>
        <begin position="695"/>
        <end position="769"/>
    </location>
</feature>
<dbReference type="CDD" id="cd01668">
    <property type="entry name" value="TGS_RSH"/>
    <property type="match status" value="1"/>
</dbReference>
<dbReference type="GO" id="GO:0015949">
    <property type="term" value="P:nucleobase-containing small molecule interconversion"/>
    <property type="evidence" value="ECO:0007669"/>
    <property type="project" value="UniProtKB-ARBA"/>
</dbReference>
<sequence length="769" mass="84324">MSFSRLAETRDRARVVNTSIESTTSLATWAAQLERSGTDGVALRACRLASSRAPTPAWNAVQAELLATIVLLGELGVGEEAQAACVLHTLMLADPAFDAGALADFPAGTRALVEGQQAAERVWALYAAHGTVGGSEGLRRLLLAIIRDPRVVFILLARQLVRMRAATRAPEAEQRALARLSADIHAPLANRLGIWQIKWELEDLAFRFLQPDVYRRIARLLDERRGDREAWISDAKARLGEALRNAGIEADIAGRPKHIYSIWRKMQRKGVEFSELYDVRALRLLVKDVAACYAALGVVHTLWPYIPGEFDDYIANPKGNHYQSLHTAVIGPGGRTLEVQIRSHDMHRHAELGVAAHWRYKESTAGPVSLTPSSALRTVPPSPAARARDGGQRPLAAGSSMGADTSFERKIAWMRQLLEARDASDDDAALLAGFRTEVVEDRVYLLTPKGQVVDLPRGATVLDFAYSIHTDVGHRCRGAKVNGRIVPLSFQPASGDRIEILTGKVIEPKRDWLAAQHGYLNTHRAREKVRTWFKRVDLAQNLAAGRALLERELKRLALQPASLDGLPERFHLGTHDELLEALALGDVSTGQLARALHELSAPPDPAPVQAPHPAQRPAADSGAIVIEGIGNLLNQLARCCQPLPGDVIAGYITRGRGVSVHRADCAQLAKLRERDASRVIAVEWGRRREASYEVDVVVKGYDRKWLHKDVTNVIAAANAHVIAVDARVDERRGIVEMNYALKVTGFDQLSALLSQLLAVPNVIEARRIA</sequence>
<dbReference type="Gene3D" id="1.10.3210.10">
    <property type="entry name" value="Hypothetical protein af1432"/>
    <property type="match status" value="1"/>
</dbReference>
<dbReference type="PANTHER" id="PTHR21262">
    <property type="entry name" value="GUANOSINE-3',5'-BIS DIPHOSPHATE 3'-PYROPHOSPHOHYDROLASE"/>
    <property type="match status" value="1"/>
</dbReference>
<reference evidence="10 11" key="1">
    <citation type="journal article" date="2015" name="Stand. Genomic Sci.">
        <title>Genomic Encyclopedia of Bacterial and Archaeal Type Strains, Phase III: the genomes of soil and plant-associated and newly described type strains.</title>
        <authorList>
            <person name="Whitman W.B."/>
            <person name="Woyke T."/>
            <person name="Klenk H.P."/>
            <person name="Zhou Y."/>
            <person name="Lilburn T.G."/>
            <person name="Beck B.J."/>
            <person name="De Vos P."/>
            <person name="Vandamme P."/>
            <person name="Eisen J.A."/>
            <person name="Garrity G."/>
            <person name="Hugenholtz P."/>
            <person name="Kyrpides N.C."/>
        </authorList>
    </citation>
    <scope>NUCLEOTIDE SEQUENCE [LARGE SCALE GENOMIC DNA]</scope>
    <source>
        <strain evidence="10 11">A3</strain>
    </source>
</reference>
<gene>
    <name evidence="10" type="ORF">EV148_11019</name>
</gene>
<evidence type="ECO:0000256" key="1">
    <source>
        <dbReference type="ARBA" id="ARBA00007476"/>
    </source>
</evidence>
<feature type="domain" description="TGS" evidence="9">
    <location>
        <begin position="439"/>
        <end position="502"/>
    </location>
</feature>
<dbReference type="PANTHER" id="PTHR21262:SF31">
    <property type="entry name" value="GTP PYROPHOSPHOKINASE"/>
    <property type="match status" value="1"/>
</dbReference>
<dbReference type="CDD" id="cd05399">
    <property type="entry name" value="NT_Rel-Spo_like"/>
    <property type="match status" value="1"/>
</dbReference>
<evidence type="ECO:0000259" key="9">
    <source>
        <dbReference type="PROSITE" id="PS51880"/>
    </source>
</evidence>
<dbReference type="RefSeq" id="WP_131999759.1">
    <property type="nucleotide sequence ID" value="NZ_SLWQ01000010.1"/>
</dbReference>
<dbReference type="EMBL" id="SLWQ01000010">
    <property type="protein sequence ID" value="TCO37208.1"/>
    <property type="molecule type" value="Genomic_DNA"/>
</dbReference>
<dbReference type="Proteomes" id="UP000294862">
    <property type="component" value="Unassembled WGS sequence"/>
</dbReference>
<evidence type="ECO:0000313" key="11">
    <source>
        <dbReference type="Proteomes" id="UP000294862"/>
    </source>
</evidence>
<dbReference type="OrthoDB" id="9805041at2"/>
<evidence type="ECO:0000256" key="2">
    <source>
        <dbReference type="ARBA" id="ARBA00019852"/>
    </source>
</evidence>
<dbReference type="PROSITE" id="PS51671">
    <property type="entry name" value="ACT"/>
    <property type="match status" value="1"/>
</dbReference>
<evidence type="ECO:0000256" key="6">
    <source>
        <dbReference type="ARBA" id="ARBA00033308"/>
    </source>
</evidence>
<evidence type="ECO:0000256" key="4">
    <source>
        <dbReference type="ARBA" id="ARBA00029754"/>
    </source>
</evidence>
<dbReference type="InterPro" id="IPR007685">
    <property type="entry name" value="RelA_SpoT"/>
</dbReference>
<dbReference type="Gene3D" id="3.10.20.30">
    <property type="match status" value="1"/>
</dbReference>
<dbReference type="InterPro" id="IPR012675">
    <property type="entry name" value="Beta-grasp_dom_sf"/>
</dbReference>
<keyword evidence="10" id="KW-0418">Kinase</keyword>
<organism evidence="10 11">
    <name type="scientific">Dokdonella fugitiva</name>
    <dbReference type="NCBI Taxonomy" id="328517"/>
    <lineage>
        <taxon>Bacteria</taxon>
        <taxon>Pseudomonadati</taxon>
        <taxon>Pseudomonadota</taxon>
        <taxon>Gammaproteobacteria</taxon>
        <taxon>Lysobacterales</taxon>
        <taxon>Rhodanobacteraceae</taxon>
        <taxon>Dokdonella</taxon>
    </lineage>
</organism>
<dbReference type="GO" id="GO:0016301">
    <property type="term" value="F:kinase activity"/>
    <property type="evidence" value="ECO:0007669"/>
    <property type="project" value="UniProtKB-KW"/>
</dbReference>
<dbReference type="GO" id="GO:0008728">
    <property type="term" value="F:GTP diphosphokinase activity"/>
    <property type="evidence" value="ECO:0007669"/>
    <property type="project" value="TreeGrafter"/>
</dbReference>
<dbReference type="GO" id="GO:0005886">
    <property type="term" value="C:plasma membrane"/>
    <property type="evidence" value="ECO:0007669"/>
    <property type="project" value="TreeGrafter"/>
</dbReference>
<dbReference type="InterPro" id="IPR002912">
    <property type="entry name" value="ACT_dom"/>
</dbReference>
<dbReference type="FunFam" id="3.30.460.10:FF:000001">
    <property type="entry name" value="GTP pyrophosphokinase RelA"/>
    <property type="match status" value="1"/>
</dbReference>
<dbReference type="PROSITE" id="PS51880">
    <property type="entry name" value="TGS"/>
    <property type="match status" value="1"/>
</dbReference>
<dbReference type="FunFam" id="3.10.20.30:FF:000002">
    <property type="entry name" value="GTP pyrophosphokinase (RelA/SpoT)"/>
    <property type="match status" value="1"/>
</dbReference>
<dbReference type="SUPFAM" id="SSF55021">
    <property type="entry name" value="ACT-like"/>
    <property type="match status" value="1"/>
</dbReference>
<name>A0A4R2I2K1_9GAMM</name>
<keyword evidence="10" id="KW-0808">Transferase</keyword>
<dbReference type="InterPro" id="IPR043519">
    <property type="entry name" value="NT_sf"/>
</dbReference>
<accession>A0A4R2I2K1</accession>
<dbReference type="Pfam" id="PF04607">
    <property type="entry name" value="RelA_SpoT"/>
    <property type="match status" value="1"/>
</dbReference>
<dbReference type="GO" id="GO:0015969">
    <property type="term" value="P:guanosine tetraphosphate metabolic process"/>
    <property type="evidence" value="ECO:0007669"/>
    <property type="project" value="InterPro"/>
</dbReference>
<dbReference type="Gene3D" id="3.30.460.10">
    <property type="entry name" value="Beta Polymerase, domain 2"/>
    <property type="match status" value="1"/>
</dbReference>
<evidence type="ECO:0000256" key="7">
    <source>
        <dbReference type="SAM" id="MobiDB-lite"/>
    </source>
</evidence>
<comment type="caution">
    <text evidence="10">The sequence shown here is derived from an EMBL/GenBank/DDBJ whole genome shotgun (WGS) entry which is preliminary data.</text>
</comment>
<dbReference type="InterPro" id="IPR045865">
    <property type="entry name" value="ACT-like_dom_sf"/>
</dbReference>
<dbReference type="SUPFAM" id="SSF81301">
    <property type="entry name" value="Nucleotidyltransferase"/>
    <property type="match status" value="1"/>
</dbReference>
<evidence type="ECO:0000256" key="5">
    <source>
        <dbReference type="ARBA" id="ARBA00032407"/>
    </source>
</evidence>
<dbReference type="InterPro" id="IPR033655">
    <property type="entry name" value="TGS_RelA/SpoT"/>
</dbReference>
<dbReference type="InterPro" id="IPR012676">
    <property type="entry name" value="TGS-like"/>
</dbReference>
<dbReference type="Pfam" id="PF13328">
    <property type="entry name" value="HD_4"/>
    <property type="match status" value="1"/>
</dbReference>